<evidence type="ECO:0000256" key="3">
    <source>
        <dbReference type="SAM" id="SignalP"/>
    </source>
</evidence>
<dbReference type="Pfam" id="PF00924">
    <property type="entry name" value="MS_channel_2nd"/>
    <property type="match status" value="1"/>
</dbReference>
<keyword evidence="1" id="KW-0175">Coiled coil</keyword>
<dbReference type="Gene3D" id="2.30.30.60">
    <property type="match status" value="1"/>
</dbReference>
<feature type="chain" id="PRO_5017714775" description="Mechanosensitive ion channel family protein" evidence="3">
    <location>
        <begin position="19"/>
        <end position="568"/>
    </location>
</feature>
<dbReference type="Pfam" id="PF21088">
    <property type="entry name" value="MS_channel_1st"/>
    <property type="match status" value="1"/>
</dbReference>
<evidence type="ECO:0000313" key="6">
    <source>
        <dbReference type="EMBL" id="RDU64293.1"/>
    </source>
</evidence>
<dbReference type="InterPro" id="IPR049142">
    <property type="entry name" value="MS_channel_1st"/>
</dbReference>
<evidence type="ECO:0008006" key="8">
    <source>
        <dbReference type="Google" id="ProtNLM"/>
    </source>
</evidence>
<comment type="caution">
    <text evidence="6">The sequence shown here is derived from an EMBL/GenBank/DDBJ whole genome shotgun (WGS) entry which is preliminary data.</text>
</comment>
<evidence type="ECO:0000259" key="4">
    <source>
        <dbReference type="Pfam" id="PF00924"/>
    </source>
</evidence>
<reference evidence="6 7" key="1">
    <citation type="submission" date="2018-04" db="EMBL/GenBank/DDBJ databases">
        <title>Novel Campyloabacter and Helicobacter Species and Strains.</title>
        <authorList>
            <person name="Mannion A.J."/>
            <person name="Shen Z."/>
            <person name="Fox J.G."/>
        </authorList>
    </citation>
    <scope>NUCLEOTIDE SEQUENCE [LARGE SCALE GENOMIC DNA]</scope>
    <source>
        <strain evidence="6 7">MIT 99-5101</strain>
    </source>
</reference>
<feature type="coiled-coil region" evidence="1">
    <location>
        <begin position="144"/>
        <end position="171"/>
    </location>
</feature>
<accession>A0A3D8IGQ0</accession>
<keyword evidence="7" id="KW-1185">Reference proteome</keyword>
<dbReference type="SUPFAM" id="SSF82689">
    <property type="entry name" value="Mechanosensitive channel protein MscS (YggB), C-terminal domain"/>
    <property type="match status" value="1"/>
</dbReference>
<feature type="transmembrane region" description="Helical" evidence="2">
    <location>
        <begin position="295"/>
        <end position="313"/>
    </location>
</feature>
<dbReference type="OrthoDB" id="5337452at2"/>
<keyword evidence="2" id="KW-0812">Transmembrane</keyword>
<dbReference type="GeneID" id="82534730"/>
<keyword evidence="2" id="KW-0472">Membrane</keyword>
<dbReference type="PANTHER" id="PTHR30566">
    <property type="entry name" value="YNAI-RELATED MECHANOSENSITIVE ION CHANNEL"/>
    <property type="match status" value="1"/>
</dbReference>
<evidence type="ECO:0000256" key="1">
    <source>
        <dbReference type="SAM" id="Coils"/>
    </source>
</evidence>
<evidence type="ECO:0000313" key="7">
    <source>
        <dbReference type="Proteomes" id="UP000256650"/>
    </source>
</evidence>
<dbReference type="AlphaFoldDB" id="A0A3D8IGQ0"/>
<evidence type="ECO:0000256" key="2">
    <source>
        <dbReference type="SAM" id="Phobius"/>
    </source>
</evidence>
<feature type="coiled-coil region" evidence="1">
    <location>
        <begin position="61"/>
        <end position="104"/>
    </location>
</feature>
<dbReference type="InterPro" id="IPR023408">
    <property type="entry name" value="MscS_beta-dom_sf"/>
</dbReference>
<keyword evidence="2" id="KW-1133">Transmembrane helix</keyword>
<dbReference type="InterPro" id="IPR006685">
    <property type="entry name" value="MscS_channel_2nd"/>
</dbReference>
<dbReference type="EMBL" id="NXLS01000001">
    <property type="protein sequence ID" value="RDU64293.1"/>
    <property type="molecule type" value="Genomic_DNA"/>
</dbReference>
<feature type="domain" description="Mechanosensitive ion channel MscS" evidence="4">
    <location>
        <begin position="336"/>
        <end position="418"/>
    </location>
</feature>
<dbReference type="Proteomes" id="UP000256650">
    <property type="component" value="Unassembled WGS sequence"/>
</dbReference>
<dbReference type="InterPro" id="IPR011066">
    <property type="entry name" value="MscS_channel_C_sf"/>
</dbReference>
<evidence type="ECO:0000259" key="5">
    <source>
        <dbReference type="Pfam" id="PF21088"/>
    </source>
</evidence>
<feature type="domain" description="Mechanosensitive ion channel transmembrane helices 2/3" evidence="5">
    <location>
        <begin position="294"/>
        <end position="335"/>
    </location>
</feature>
<feature type="transmembrane region" description="Helical" evidence="2">
    <location>
        <begin position="255"/>
        <end position="275"/>
    </location>
</feature>
<gene>
    <name evidence="6" type="ORF">CQA43_00280</name>
</gene>
<name>A0A3D8IGQ0_9HELI</name>
<protein>
    <recommendedName>
        <fullName evidence="8">Mechanosensitive ion channel family protein</fullName>
    </recommendedName>
</protein>
<proteinExistence type="predicted"/>
<dbReference type="GO" id="GO:0016020">
    <property type="term" value="C:membrane"/>
    <property type="evidence" value="ECO:0007669"/>
    <property type="project" value="InterPro"/>
</dbReference>
<dbReference type="RefSeq" id="WP_115550627.1">
    <property type="nucleotide sequence ID" value="NZ_CAOOIB010000003.1"/>
</dbReference>
<dbReference type="GO" id="GO:0055085">
    <property type="term" value="P:transmembrane transport"/>
    <property type="evidence" value="ECO:0007669"/>
    <property type="project" value="InterPro"/>
</dbReference>
<sequence>MKHLRFLILFLICLLTNAISNEIVEEIKNIKQLDSQIIEADNFLNNPNNLWIKKYSNYQAYQQVIFNIIQMQNEINTLEKQPKSIETQNQLSILERNLAALEQQKEVLGVYKDSPFRELTEAKKLEEAPNVTNLLLIARAYSYIKKIDSELTILHNNYEKLQENLKYIQQKDKALSKLLEIYSTTQNPNKLINVCHSDYCLFPDKESIAKAYHINYNALTVLETTQEVFNTTLEIFTKEMEEIKVRLKAQIKEQFIKSIYIGITILILIGIAFSIKLGVRKYIHDNERIYTTNKIINFLNITLIVLILLFAYLDNVSYLVTVLGFASAGLAIAMKDLFMSILGWIVIVVGGCVHAGDRIKIIKEGAVYIGDVLDISVLRITLYEDITLTTYRENRRAGRIIFIPNNFVFTTMFSNYTHGGMKTVWDGIDFTITFDSDHERACHIARECAKKYAKGYTESTRKQFVKMRDRFSLRNTNVEPRVFSLLEPNGIRISVWYLTNAYATLALRSSISSEIIDEILQEPNIQIAYPSTTIYEGRQKQLPRKSDNEAFKSVHLKSDGEIPPQNFF</sequence>
<organism evidence="6 7">
    <name type="scientific">Helicobacter ganmani</name>
    <dbReference type="NCBI Taxonomy" id="60246"/>
    <lineage>
        <taxon>Bacteria</taxon>
        <taxon>Pseudomonadati</taxon>
        <taxon>Campylobacterota</taxon>
        <taxon>Epsilonproteobacteria</taxon>
        <taxon>Campylobacterales</taxon>
        <taxon>Helicobacteraceae</taxon>
        <taxon>Helicobacter</taxon>
    </lineage>
</organism>
<keyword evidence="3" id="KW-0732">Signal</keyword>
<feature type="transmembrane region" description="Helical" evidence="2">
    <location>
        <begin position="325"/>
        <end position="353"/>
    </location>
</feature>
<dbReference type="PANTHER" id="PTHR30566:SF5">
    <property type="entry name" value="MECHANOSENSITIVE ION CHANNEL PROTEIN 1, MITOCHONDRIAL-RELATED"/>
    <property type="match status" value="1"/>
</dbReference>
<feature type="signal peptide" evidence="3">
    <location>
        <begin position="1"/>
        <end position="18"/>
    </location>
</feature>